<evidence type="ECO:0000256" key="4">
    <source>
        <dbReference type="ARBA" id="ARBA00022755"/>
    </source>
</evidence>
<accession>A0A6J7M912</accession>
<dbReference type="GO" id="GO:0005737">
    <property type="term" value="C:cytoplasm"/>
    <property type="evidence" value="ECO:0007669"/>
    <property type="project" value="TreeGrafter"/>
</dbReference>
<dbReference type="EMBL" id="CAFBRX010000178">
    <property type="protein sequence ID" value="CAB5132155.1"/>
    <property type="molecule type" value="Genomic_DNA"/>
</dbReference>
<dbReference type="InterPro" id="IPR004607">
    <property type="entry name" value="GART"/>
</dbReference>
<reference evidence="9" key="1">
    <citation type="submission" date="2020-05" db="EMBL/GenBank/DDBJ databases">
        <authorList>
            <person name="Chiriac C."/>
            <person name="Salcher M."/>
            <person name="Ghai R."/>
            <person name="Kavagutti S V."/>
        </authorList>
    </citation>
    <scope>NUCLEOTIDE SEQUENCE</scope>
</reference>
<evidence type="ECO:0000259" key="5">
    <source>
        <dbReference type="Pfam" id="PF00551"/>
    </source>
</evidence>
<feature type="domain" description="Formyl transferase N-terminal" evidence="5">
    <location>
        <begin position="4"/>
        <end position="187"/>
    </location>
</feature>
<keyword evidence="4" id="KW-0658">Purine biosynthesis</keyword>
<dbReference type="EMBL" id="CAEZZV010000042">
    <property type="protein sequence ID" value="CAB4774756.1"/>
    <property type="molecule type" value="Genomic_DNA"/>
</dbReference>
<dbReference type="CDD" id="cd08645">
    <property type="entry name" value="FMT_core_GART"/>
    <property type="match status" value="1"/>
</dbReference>
<evidence type="ECO:0000256" key="1">
    <source>
        <dbReference type="ARBA" id="ARBA00005054"/>
    </source>
</evidence>
<proteinExistence type="predicted"/>
<evidence type="ECO:0000256" key="3">
    <source>
        <dbReference type="ARBA" id="ARBA00022679"/>
    </source>
</evidence>
<evidence type="ECO:0000313" key="9">
    <source>
        <dbReference type="EMBL" id="CAB4974999.1"/>
    </source>
</evidence>
<evidence type="ECO:0000313" key="7">
    <source>
        <dbReference type="EMBL" id="CAB4636870.1"/>
    </source>
</evidence>
<dbReference type="NCBIfam" id="TIGR00639">
    <property type="entry name" value="PurN"/>
    <property type="match status" value="1"/>
</dbReference>
<dbReference type="GO" id="GO:0006189">
    <property type="term" value="P:'de novo' IMP biosynthetic process"/>
    <property type="evidence" value="ECO:0007669"/>
    <property type="project" value="InterPro"/>
</dbReference>
<dbReference type="EC" id="2.1.2.2" evidence="2"/>
<evidence type="ECO:0000256" key="2">
    <source>
        <dbReference type="ARBA" id="ARBA00012254"/>
    </source>
</evidence>
<dbReference type="EMBL" id="CAEZSL010000163">
    <property type="protein sequence ID" value="CAB4550935.1"/>
    <property type="molecule type" value="Genomic_DNA"/>
</dbReference>
<protein>
    <recommendedName>
        <fullName evidence="2">phosphoribosylglycinamide formyltransferase 1</fullName>
        <ecNumber evidence="2">2.1.2.2</ecNumber>
    </recommendedName>
</protein>
<dbReference type="EMBL" id="CAFBNZ010000169">
    <property type="protein sequence ID" value="CAB4974999.1"/>
    <property type="molecule type" value="Genomic_DNA"/>
</dbReference>
<gene>
    <name evidence="6" type="ORF">UFOPK1421_01278</name>
    <name evidence="7" type="ORF">UFOPK1960_01034</name>
    <name evidence="8" type="ORF">UFOPK2921_00467</name>
    <name evidence="9" type="ORF">UFOPK3889_00855</name>
    <name evidence="10" type="ORF">UFOPK4422_01405</name>
</gene>
<dbReference type="SUPFAM" id="SSF53328">
    <property type="entry name" value="Formyltransferase"/>
    <property type="match status" value="1"/>
</dbReference>
<dbReference type="Pfam" id="PF00551">
    <property type="entry name" value="Formyl_trans_N"/>
    <property type="match status" value="1"/>
</dbReference>
<dbReference type="PANTHER" id="PTHR43369:SF2">
    <property type="entry name" value="PHOSPHORIBOSYLGLYCINAMIDE FORMYLTRANSFERASE"/>
    <property type="match status" value="1"/>
</dbReference>
<evidence type="ECO:0000313" key="6">
    <source>
        <dbReference type="EMBL" id="CAB4550935.1"/>
    </source>
</evidence>
<dbReference type="EMBL" id="CAEZVL010000174">
    <property type="protein sequence ID" value="CAB4636870.1"/>
    <property type="molecule type" value="Genomic_DNA"/>
</dbReference>
<evidence type="ECO:0000313" key="8">
    <source>
        <dbReference type="EMBL" id="CAB4774756.1"/>
    </source>
</evidence>
<keyword evidence="3" id="KW-0808">Transferase</keyword>
<dbReference type="PANTHER" id="PTHR43369">
    <property type="entry name" value="PHOSPHORIBOSYLGLYCINAMIDE FORMYLTRANSFERASE"/>
    <property type="match status" value="1"/>
</dbReference>
<dbReference type="InterPro" id="IPR036477">
    <property type="entry name" value="Formyl_transf_N_sf"/>
</dbReference>
<dbReference type="Gene3D" id="3.40.50.170">
    <property type="entry name" value="Formyl transferase, N-terminal domain"/>
    <property type="match status" value="1"/>
</dbReference>
<dbReference type="InterPro" id="IPR002376">
    <property type="entry name" value="Formyl_transf_N"/>
</dbReference>
<dbReference type="GO" id="GO:0004644">
    <property type="term" value="F:phosphoribosylglycinamide formyltransferase activity"/>
    <property type="evidence" value="ECO:0007669"/>
    <property type="project" value="UniProtKB-EC"/>
</dbReference>
<evidence type="ECO:0000313" key="10">
    <source>
        <dbReference type="EMBL" id="CAB5132155.1"/>
    </source>
</evidence>
<name>A0A6J7M912_9ZZZZ</name>
<dbReference type="AlphaFoldDB" id="A0A6J7M912"/>
<comment type="pathway">
    <text evidence="1">Purine metabolism; IMP biosynthesis via de novo pathway; N(2)-formyl-N(1)-(5-phospho-D-ribosyl)glycinamide from N(1)-(5-phospho-D-ribosyl)glycinamide (10-formyl THF route): step 1/1.</text>
</comment>
<organism evidence="9">
    <name type="scientific">freshwater metagenome</name>
    <dbReference type="NCBI Taxonomy" id="449393"/>
    <lineage>
        <taxon>unclassified sequences</taxon>
        <taxon>metagenomes</taxon>
        <taxon>ecological metagenomes</taxon>
    </lineage>
</organism>
<sequence>MSARLVVLASGWGSNAQSIINAEKAQLLDVQVVGVVSNHLDAFVLTRARDAAIPAFHVGREEGEDRHTYDSRLAHVVKALKPEVVVLAGWMRILSNHFITAVGAPIINVHPALPGEFAGTQAIERAFAERDSGRASSGVMVHLVPDEGVDDGPVLGTTVVPILESDMLEDFAARMHQAEHHLLVNVLSQFTATISHLSS</sequence>